<accession>A0ABV9DFL6</accession>
<proteinExistence type="predicted"/>
<evidence type="ECO:0000313" key="3">
    <source>
        <dbReference type="EMBL" id="MFC4557049.1"/>
    </source>
</evidence>
<dbReference type="InterPro" id="IPR022121">
    <property type="entry name" value="Peptidase_M73_camelysin"/>
</dbReference>
<feature type="chain" id="PRO_5047028461" evidence="2">
    <location>
        <begin position="28"/>
        <end position="284"/>
    </location>
</feature>
<name>A0ABV9DFL6_9BACI</name>
<keyword evidence="2" id="KW-0732">Signal</keyword>
<evidence type="ECO:0000256" key="2">
    <source>
        <dbReference type="SAM" id="SignalP"/>
    </source>
</evidence>
<dbReference type="EMBL" id="JBHSFU010000003">
    <property type="protein sequence ID" value="MFC4557049.1"/>
    <property type="molecule type" value="Genomic_DNA"/>
</dbReference>
<evidence type="ECO:0000313" key="4">
    <source>
        <dbReference type="Proteomes" id="UP001595989"/>
    </source>
</evidence>
<organism evidence="3 4">
    <name type="scientific">Virgibacillus kekensis</name>
    <dbReference type="NCBI Taxonomy" id="202261"/>
    <lineage>
        <taxon>Bacteria</taxon>
        <taxon>Bacillati</taxon>
        <taxon>Bacillota</taxon>
        <taxon>Bacilli</taxon>
        <taxon>Bacillales</taxon>
        <taxon>Bacillaceae</taxon>
        <taxon>Virgibacillus</taxon>
    </lineage>
</organism>
<feature type="signal peptide" evidence="2">
    <location>
        <begin position="1"/>
        <end position="27"/>
    </location>
</feature>
<dbReference type="Pfam" id="PF12389">
    <property type="entry name" value="Peptidase_M73"/>
    <property type="match status" value="1"/>
</dbReference>
<dbReference type="InterPro" id="IPR023833">
    <property type="entry name" value="Signal_pept_SipW-depend-type"/>
</dbReference>
<evidence type="ECO:0000256" key="1">
    <source>
        <dbReference type="SAM" id="MobiDB-lite"/>
    </source>
</evidence>
<protein>
    <submittedName>
        <fullName evidence="3">TasA family protein</fullName>
    </submittedName>
</protein>
<feature type="region of interest" description="Disordered" evidence="1">
    <location>
        <begin position="242"/>
        <end position="284"/>
    </location>
</feature>
<sequence length="284" mass="30698">MSIKKKVGMGVASAALGLSLVGGGTWAAFNDTATINNAFAAGTLDLIIKENSETEPINFDLSNMKPGDSVERVFKLTNGGSLAIKEVLLSAGATFAQGNGENDSEAEFLKQFTIDFFRVDQENHVYPDNKVSVFGSNGPISLYQLVNLSYDTNKIKDVYEATDGSKRINLAPLSNVVVDENRGIPTNGDIDEVHVKITFKNDTERINGDYSEFVQNKFMGNSATFQFNLEATQWGGVEVRTNDANGEVNNGVQGSADDTTNPTTQPDSRTTGTETINEEDVVED</sequence>
<dbReference type="NCBIfam" id="TIGR04088">
    <property type="entry name" value="cognate_SipW"/>
    <property type="match status" value="1"/>
</dbReference>
<comment type="caution">
    <text evidence="3">The sequence shown here is derived from an EMBL/GenBank/DDBJ whole genome shotgun (WGS) entry which is preliminary data.</text>
</comment>
<feature type="compositionally biased region" description="Polar residues" evidence="1">
    <location>
        <begin position="242"/>
        <end position="275"/>
    </location>
</feature>
<dbReference type="RefSeq" id="WP_390292988.1">
    <property type="nucleotide sequence ID" value="NZ_JBHSFU010000003.1"/>
</dbReference>
<gene>
    <name evidence="3" type="ORF">ACFO3D_02345</name>
</gene>
<reference evidence="4" key="1">
    <citation type="journal article" date="2019" name="Int. J. Syst. Evol. Microbiol.">
        <title>The Global Catalogue of Microorganisms (GCM) 10K type strain sequencing project: providing services to taxonomists for standard genome sequencing and annotation.</title>
        <authorList>
            <consortium name="The Broad Institute Genomics Platform"/>
            <consortium name="The Broad Institute Genome Sequencing Center for Infectious Disease"/>
            <person name="Wu L."/>
            <person name="Ma J."/>
        </authorList>
    </citation>
    <scope>NUCLEOTIDE SEQUENCE [LARGE SCALE GENOMIC DNA]</scope>
    <source>
        <strain evidence="4">CGMCC 4.7426</strain>
    </source>
</reference>
<dbReference type="Proteomes" id="UP001595989">
    <property type="component" value="Unassembled WGS sequence"/>
</dbReference>
<keyword evidence="4" id="KW-1185">Reference proteome</keyword>